<dbReference type="RefSeq" id="XP_002784998.1">
    <property type="nucleotide sequence ID" value="XM_002784952.1"/>
</dbReference>
<dbReference type="EMBL" id="GG672728">
    <property type="protein sequence ID" value="EER16794.1"/>
    <property type="molecule type" value="Genomic_DNA"/>
</dbReference>
<protein>
    <submittedName>
        <fullName evidence="2">Uncharacterized protein</fullName>
    </submittedName>
</protein>
<evidence type="ECO:0000256" key="1">
    <source>
        <dbReference type="SAM" id="SignalP"/>
    </source>
</evidence>
<gene>
    <name evidence="2" type="ORF">Pmar_PMAR020322</name>
</gene>
<sequence length="156" mass="16721">MPLAYGSLLLATVMEAALGVPDTRFQITADYPPGCNGGPGPGEGSNIIDILAPSCIYNMGGYATDGSYTEVAAIRLNTNRPGHYGSMALNLVVSSATGAKEPNISVLTTGWAHLSVGDQTRDFWWNPAPGRHFYGPYPREVYPQLSTIDFDMKATY</sequence>
<dbReference type="AlphaFoldDB" id="C5KFD4"/>
<reference evidence="2 3" key="1">
    <citation type="submission" date="2008-07" db="EMBL/GenBank/DDBJ databases">
        <authorList>
            <person name="El-Sayed N."/>
            <person name="Caler E."/>
            <person name="Inman J."/>
            <person name="Amedeo P."/>
            <person name="Hass B."/>
            <person name="Wortman J."/>
        </authorList>
    </citation>
    <scope>NUCLEOTIDE SEQUENCE [LARGE SCALE GENOMIC DNA]</scope>
    <source>
        <strain evidence="3">ATCC 50983 / TXsc</strain>
    </source>
</reference>
<dbReference type="InParanoid" id="C5KFD4"/>
<dbReference type="GeneID" id="9063917"/>
<keyword evidence="1" id="KW-0732">Signal</keyword>
<keyword evidence="3" id="KW-1185">Reference proteome</keyword>
<evidence type="ECO:0000313" key="3">
    <source>
        <dbReference type="Proteomes" id="UP000007800"/>
    </source>
</evidence>
<proteinExistence type="predicted"/>
<accession>C5KFD4</accession>
<name>C5KFD4_PERM5</name>
<dbReference type="OrthoDB" id="10613048at2759"/>
<evidence type="ECO:0000313" key="2">
    <source>
        <dbReference type="EMBL" id="EER16794.1"/>
    </source>
</evidence>
<feature type="chain" id="PRO_5002954105" evidence="1">
    <location>
        <begin position="20"/>
        <end position="156"/>
    </location>
</feature>
<dbReference type="OMA" id="ADFPANC"/>
<organism evidence="3">
    <name type="scientific">Perkinsus marinus (strain ATCC 50983 / TXsc)</name>
    <dbReference type="NCBI Taxonomy" id="423536"/>
    <lineage>
        <taxon>Eukaryota</taxon>
        <taxon>Sar</taxon>
        <taxon>Alveolata</taxon>
        <taxon>Perkinsozoa</taxon>
        <taxon>Perkinsea</taxon>
        <taxon>Perkinsida</taxon>
        <taxon>Perkinsidae</taxon>
        <taxon>Perkinsus</taxon>
    </lineage>
</organism>
<feature type="signal peptide" evidence="1">
    <location>
        <begin position="1"/>
        <end position="19"/>
    </location>
</feature>
<dbReference type="Proteomes" id="UP000007800">
    <property type="component" value="Unassembled WGS sequence"/>
</dbReference>